<evidence type="ECO:0000313" key="3">
    <source>
        <dbReference type="Proteomes" id="UP000177506"/>
    </source>
</evidence>
<name>A0A1G1TJ90_9BACT</name>
<dbReference type="EMBL" id="MDZA01000102">
    <property type="protein sequence ID" value="OGX90942.1"/>
    <property type="molecule type" value="Genomic_DNA"/>
</dbReference>
<organism evidence="2 3">
    <name type="scientific">Hymenobacter coccineus</name>
    <dbReference type="NCBI Taxonomy" id="1908235"/>
    <lineage>
        <taxon>Bacteria</taxon>
        <taxon>Pseudomonadati</taxon>
        <taxon>Bacteroidota</taxon>
        <taxon>Cytophagia</taxon>
        <taxon>Cytophagales</taxon>
        <taxon>Hymenobacteraceae</taxon>
        <taxon>Hymenobacter</taxon>
    </lineage>
</organism>
<gene>
    <name evidence="2" type="ORF">BEN49_21565</name>
</gene>
<dbReference type="SUPFAM" id="SSF82185">
    <property type="entry name" value="Histone H3 K4-specific methyltransferase SET7/9 N-terminal domain"/>
    <property type="match status" value="1"/>
</dbReference>
<accession>A0A1G1TJ90</accession>
<comment type="caution">
    <text evidence="2">The sequence shown here is derived from an EMBL/GenBank/DDBJ whole genome shotgun (WGS) entry which is preliminary data.</text>
</comment>
<dbReference type="Gene3D" id="3.30.1150.10">
    <property type="match status" value="1"/>
</dbReference>
<feature type="domain" description="TonB C-terminal" evidence="1">
    <location>
        <begin position="207"/>
        <end position="269"/>
    </location>
</feature>
<evidence type="ECO:0000259" key="1">
    <source>
        <dbReference type="Pfam" id="PF03544"/>
    </source>
</evidence>
<dbReference type="GO" id="GO:0055085">
    <property type="term" value="P:transmembrane transport"/>
    <property type="evidence" value="ECO:0007669"/>
    <property type="project" value="InterPro"/>
</dbReference>
<dbReference type="InterPro" id="IPR037682">
    <property type="entry name" value="TonB_C"/>
</dbReference>
<evidence type="ECO:0000313" key="2">
    <source>
        <dbReference type="EMBL" id="OGX90942.1"/>
    </source>
</evidence>
<keyword evidence="3" id="KW-1185">Reference proteome</keyword>
<dbReference type="SUPFAM" id="SSF74653">
    <property type="entry name" value="TolA/TonB C-terminal domain"/>
    <property type="match status" value="1"/>
</dbReference>
<dbReference type="Pfam" id="PF03544">
    <property type="entry name" value="TonB_C"/>
    <property type="match status" value="1"/>
</dbReference>
<dbReference type="Proteomes" id="UP000177506">
    <property type="component" value="Unassembled WGS sequence"/>
</dbReference>
<dbReference type="AlphaFoldDB" id="A0A1G1TJ90"/>
<proteinExistence type="predicted"/>
<sequence>MAWGLGGAAHAQAVPAPAFPQTTVAYLDADERPLPGPDSAAYRVETLRPDSSRAVVRRYYATGALQAYTPYLDLGRGVVHGTRTTWYEDGGLCTKEEYLGGRRQGELLAYYPDGTLKRRDRFAADQNMLGACYGPDGRPVPYFPYEQPPLYPGGALVLYHDVTRQVRPTATEMHRFAPLGALGWGNAAAQPGGAVPAVPGKARWPVGEIDVVFTITEQGEVADPYVAHSSAPWLNEKVLAAVRGLTKRFRPGQRDGQTVRATCRVPVVFYVTPGQGSGPRRL</sequence>
<protein>
    <recommendedName>
        <fullName evidence="1">TonB C-terminal domain-containing protein</fullName>
    </recommendedName>
</protein>
<dbReference type="Gene3D" id="2.20.110.10">
    <property type="entry name" value="Histone H3 K4-specific methyltransferase SET7/9 N-terminal domain"/>
    <property type="match status" value="1"/>
</dbReference>
<reference evidence="2 3" key="1">
    <citation type="submission" date="2016-08" db="EMBL/GenBank/DDBJ databases">
        <title>Hymenobacter coccineus sp. nov., Hymenobacter lapidarius sp. nov. and Hymenobacter glacialis sp. nov., isolated from Antarctic soil.</title>
        <authorList>
            <person name="Sedlacek I."/>
            <person name="Kralova S."/>
            <person name="Kyrova K."/>
            <person name="Maslanova I."/>
            <person name="Stankova E."/>
            <person name="Vrbovska V."/>
            <person name="Nemec M."/>
            <person name="Bartak M."/>
            <person name="Svec P."/>
            <person name="Busse H.-J."/>
            <person name="Pantucek R."/>
        </authorList>
    </citation>
    <scope>NUCLEOTIDE SEQUENCE [LARGE SCALE GENOMIC DNA]</scope>
    <source>
        <strain evidence="2 3">CCM 8649</strain>
    </source>
</reference>